<dbReference type="FunFam" id="2.60.120.430:FF:000001">
    <property type="entry name" value="Receptor-like protein kinase FERONIA"/>
    <property type="match status" value="1"/>
</dbReference>
<dbReference type="Pfam" id="PF12819">
    <property type="entry name" value="Malectin_like"/>
    <property type="match status" value="1"/>
</dbReference>
<evidence type="ECO:0000256" key="5">
    <source>
        <dbReference type="ARBA" id="ARBA00022840"/>
    </source>
</evidence>
<keyword evidence="2" id="KW-0723">Serine/threonine-protein kinase</keyword>
<feature type="signal peptide" evidence="8">
    <location>
        <begin position="1"/>
        <end position="22"/>
    </location>
</feature>
<evidence type="ECO:0000259" key="9">
    <source>
        <dbReference type="Pfam" id="PF12819"/>
    </source>
</evidence>
<keyword evidence="3" id="KW-0808">Transferase</keyword>
<keyword evidence="4" id="KW-0547">Nucleotide-binding</keyword>
<evidence type="ECO:0000256" key="8">
    <source>
        <dbReference type="SAM" id="SignalP"/>
    </source>
</evidence>
<evidence type="ECO:0000256" key="6">
    <source>
        <dbReference type="ARBA" id="ARBA00023180"/>
    </source>
</evidence>
<feature type="domain" description="Malectin-like" evidence="9">
    <location>
        <begin position="33"/>
        <end position="385"/>
    </location>
</feature>
<sequence length="469" mass="51808">MASLIPAFFLLLFLSLLLPSKSSLFSPPDNHLINCGSSDPTTLDIDNRVFTGDLTYLTSSHSISLSDSNPHLSVSPIYHSIRVFTQPSNYKFAIKEQGTHFLRLHFNHFDSKKFDLGRVKFHVLANGYLLLSNFTATNIEFPFIMEYLMWVSSDELVVTFAPSKRSKLGYVSAIEVVSAPKDLIADIAKLVDNKGVEDYSGLMKQALETVFRVNVGGPKVTPFNDSVWRTWVPDDGFLKSSDGSERVYLGGRINYQVGGASREVGPDNVYNTARVIRSSNASVPKVNMTWVFPVVEGYNYLVRLHFCDIASISLGLLYFNVYVNGYLAYENLDLTYLTNDMLASPFYADFVVGGNSGVISVTVGPSNASMGYTVDAILNGIEIMKLNNSMSSLDGKVLPEVVLRSWPRKNSGCLVPLIAAMCVFLLISLVLRSKGQLRNKFGWARLPVDVSEINLKTGNLKSTGKSGDF</sequence>
<keyword evidence="7" id="KW-0472">Membrane</keyword>
<keyword evidence="11" id="KW-1185">Reference proteome</keyword>
<organism evidence="10 11">
    <name type="scientific">Dillenia turbinata</name>
    <dbReference type="NCBI Taxonomy" id="194707"/>
    <lineage>
        <taxon>Eukaryota</taxon>
        <taxon>Viridiplantae</taxon>
        <taxon>Streptophyta</taxon>
        <taxon>Embryophyta</taxon>
        <taxon>Tracheophyta</taxon>
        <taxon>Spermatophyta</taxon>
        <taxon>Magnoliopsida</taxon>
        <taxon>eudicotyledons</taxon>
        <taxon>Gunneridae</taxon>
        <taxon>Pentapetalae</taxon>
        <taxon>Dilleniales</taxon>
        <taxon>Dilleniaceae</taxon>
        <taxon>Dillenia</taxon>
    </lineage>
</organism>
<comment type="caution">
    <text evidence="10">The sequence shown here is derived from an EMBL/GenBank/DDBJ whole genome shotgun (WGS) entry which is preliminary data.</text>
</comment>
<dbReference type="GO" id="GO:0016020">
    <property type="term" value="C:membrane"/>
    <property type="evidence" value="ECO:0007669"/>
    <property type="project" value="UniProtKB-SubCell"/>
</dbReference>
<dbReference type="InterPro" id="IPR024788">
    <property type="entry name" value="Malectin-like_Carb-bd_dom"/>
</dbReference>
<dbReference type="GO" id="GO:0004714">
    <property type="term" value="F:transmembrane receptor protein tyrosine kinase activity"/>
    <property type="evidence" value="ECO:0007669"/>
    <property type="project" value="InterPro"/>
</dbReference>
<dbReference type="InterPro" id="IPR045272">
    <property type="entry name" value="ANXUR1/2-like"/>
</dbReference>
<keyword evidence="7" id="KW-0812">Transmembrane</keyword>
<keyword evidence="6" id="KW-0325">Glycoprotein</keyword>
<evidence type="ECO:0000256" key="7">
    <source>
        <dbReference type="SAM" id="Phobius"/>
    </source>
</evidence>
<gene>
    <name evidence="10" type="ORF">RJ641_015996</name>
</gene>
<feature type="chain" id="PRO_5042985995" evidence="8">
    <location>
        <begin position="23"/>
        <end position="469"/>
    </location>
</feature>
<dbReference type="AlphaFoldDB" id="A0AAN8V008"/>
<keyword evidence="7" id="KW-1133">Transmembrane helix</keyword>
<dbReference type="EMBL" id="JBAMMX010000021">
    <property type="protein sequence ID" value="KAK6920092.1"/>
    <property type="molecule type" value="Genomic_DNA"/>
</dbReference>
<proteinExistence type="predicted"/>
<reference evidence="10 11" key="1">
    <citation type="submission" date="2023-12" db="EMBL/GenBank/DDBJ databases">
        <title>A high-quality genome assembly for Dillenia turbinata (Dilleniales).</title>
        <authorList>
            <person name="Chanderbali A."/>
        </authorList>
    </citation>
    <scope>NUCLEOTIDE SEQUENCE [LARGE SCALE GENOMIC DNA]</scope>
    <source>
        <strain evidence="10">LSX21</strain>
        <tissue evidence="10">Leaf</tissue>
    </source>
</reference>
<dbReference type="Proteomes" id="UP001370490">
    <property type="component" value="Unassembled WGS sequence"/>
</dbReference>
<evidence type="ECO:0000313" key="10">
    <source>
        <dbReference type="EMBL" id="KAK6920092.1"/>
    </source>
</evidence>
<keyword evidence="2" id="KW-0418">Kinase</keyword>
<evidence type="ECO:0000256" key="4">
    <source>
        <dbReference type="ARBA" id="ARBA00022741"/>
    </source>
</evidence>
<keyword evidence="8" id="KW-0732">Signal</keyword>
<keyword evidence="5" id="KW-0067">ATP-binding</keyword>
<accession>A0AAN8V008</accession>
<feature type="transmembrane region" description="Helical" evidence="7">
    <location>
        <begin position="414"/>
        <end position="431"/>
    </location>
</feature>
<evidence type="ECO:0000256" key="1">
    <source>
        <dbReference type="ARBA" id="ARBA00004479"/>
    </source>
</evidence>
<dbReference type="Gene3D" id="2.60.120.430">
    <property type="entry name" value="Galactose-binding lectin"/>
    <property type="match status" value="2"/>
</dbReference>
<comment type="subcellular location">
    <subcellularLocation>
        <location evidence="1">Membrane</location>
        <topology evidence="1">Single-pass type I membrane protein</topology>
    </subcellularLocation>
</comment>
<dbReference type="PANTHER" id="PTHR34590:SF6">
    <property type="entry name" value="RECEPTOR-LIKE KINASE"/>
    <property type="match status" value="1"/>
</dbReference>
<name>A0AAN8V008_9MAGN</name>
<evidence type="ECO:0000256" key="2">
    <source>
        <dbReference type="ARBA" id="ARBA00022527"/>
    </source>
</evidence>
<dbReference type="GO" id="GO:0004674">
    <property type="term" value="F:protein serine/threonine kinase activity"/>
    <property type="evidence" value="ECO:0007669"/>
    <property type="project" value="UniProtKB-KW"/>
</dbReference>
<protein>
    <submittedName>
        <fullName evidence="10">Malectin-like domain</fullName>
    </submittedName>
</protein>
<evidence type="ECO:0000256" key="3">
    <source>
        <dbReference type="ARBA" id="ARBA00022679"/>
    </source>
</evidence>
<evidence type="ECO:0000313" key="11">
    <source>
        <dbReference type="Proteomes" id="UP001370490"/>
    </source>
</evidence>
<dbReference type="PANTHER" id="PTHR34590">
    <property type="entry name" value="OS03G0124300 PROTEIN-RELATED"/>
    <property type="match status" value="1"/>
</dbReference>
<dbReference type="GO" id="GO:0005524">
    <property type="term" value="F:ATP binding"/>
    <property type="evidence" value="ECO:0007669"/>
    <property type="project" value="UniProtKB-KW"/>
</dbReference>